<reference evidence="5" key="2">
    <citation type="journal article" date="2021" name="PeerJ">
        <title>Extensive microbial diversity within the chicken gut microbiome revealed by metagenomics and culture.</title>
        <authorList>
            <person name="Gilroy R."/>
            <person name="Ravi A."/>
            <person name="Getino M."/>
            <person name="Pursley I."/>
            <person name="Horton D.L."/>
            <person name="Alikhan N.F."/>
            <person name="Baker D."/>
            <person name="Gharbi K."/>
            <person name="Hall N."/>
            <person name="Watson M."/>
            <person name="Adriaenssens E.M."/>
            <person name="Foster-Nyarko E."/>
            <person name="Jarju S."/>
            <person name="Secka A."/>
            <person name="Antonio M."/>
            <person name="Oren A."/>
            <person name="Chaudhuri R.R."/>
            <person name="La Ragione R."/>
            <person name="Hildebrand F."/>
            <person name="Pallen M.J."/>
        </authorList>
    </citation>
    <scope>NUCLEOTIDE SEQUENCE</scope>
    <source>
        <strain evidence="5">ChiW17-6978</strain>
    </source>
</reference>
<protein>
    <submittedName>
        <fullName evidence="5">Flavin reductase family protein</fullName>
    </submittedName>
</protein>
<evidence type="ECO:0000256" key="1">
    <source>
        <dbReference type="ARBA" id="ARBA00001917"/>
    </source>
</evidence>
<name>A0A9D1GQK1_9MOLU</name>
<comment type="cofactor">
    <cofactor evidence="1">
        <name>FMN</name>
        <dbReference type="ChEBI" id="CHEBI:58210"/>
    </cofactor>
</comment>
<dbReference type="SUPFAM" id="SSF50475">
    <property type="entry name" value="FMN-binding split barrel"/>
    <property type="match status" value="1"/>
</dbReference>
<comment type="similarity">
    <text evidence="3">Belongs to the flavoredoxin family.</text>
</comment>
<sequence>MKQYWKAGNMLYPLPAVMVSVMGNDNKPNIITIAWTGTCCTNPPYVYISVRKERYSYHLLEESKEFVINLVNRDLTYACDFCGVRSGKTIDKFKALHLTAIPSKHVSVPSISESPVNIECKIRQIIPLGSHDMFLAEVVGVTIDDTYLDSKGRLDLNRAQLISYSHGEYYLLSEYLGKFGYSVRK</sequence>
<comment type="caution">
    <text evidence="5">The sequence shown here is derived from an EMBL/GenBank/DDBJ whole genome shotgun (WGS) entry which is preliminary data.</text>
</comment>
<evidence type="ECO:0000256" key="2">
    <source>
        <dbReference type="ARBA" id="ARBA00022630"/>
    </source>
</evidence>
<gene>
    <name evidence="5" type="ORF">IAD46_02525</name>
</gene>
<organism evidence="5 6">
    <name type="scientific">Candidatus Pelethenecus faecipullorum</name>
    <dbReference type="NCBI Taxonomy" id="2840900"/>
    <lineage>
        <taxon>Bacteria</taxon>
        <taxon>Bacillati</taxon>
        <taxon>Mycoplasmatota</taxon>
        <taxon>Mollicutes</taxon>
        <taxon>Candidatus Pelethenecus</taxon>
    </lineage>
</organism>
<accession>A0A9D1GQK1</accession>
<evidence type="ECO:0000313" key="6">
    <source>
        <dbReference type="Proteomes" id="UP000886758"/>
    </source>
</evidence>
<evidence type="ECO:0000313" key="5">
    <source>
        <dbReference type="EMBL" id="HIT49882.1"/>
    </source>
</evidence>
<feature type="domain" description="Flavin reductase like" evidence="4">
    <location>
        <begin position="10"/>
        <end position="154"/>
    </location>
</feature>
<dbReference type="InterPro" id="IPR002563">
    <property type="entry name" value="Flavin_Rdtase-like_dom"/>
</dbReference>
<dbReference type="Gene3D" id="2.30.110.10">
    <property type="entry name" value="Electron Transport, Fmn-binding Protein, Chain A"/>
    <property type="match status" value="1"/>
</dbReference>
<dbReference type="GO" id="GO:0010181">
    <property type="term" value="F:FMN binding"/>
    <property type="evidence" value="ECO:0007669"/>
    <property type="project" value="InterPro"/>
</dbReference>
<keyword evidence="2" id="KW-0285">Flavoprotein</keyword>
<dbReference type="InterPro" id="IPR052174">
    <property type="entry name" value="Flavoredoxin"/>
</dbReference>
<dbReference type="PANTHER" id="PTHR43567">
    <property type="entry name" value="FLAVOREDOXIN-RELATED-RELATED"/>
    <property type="match status" value="1"/>
</dbReference>
<dbReference type="PANTHER" id="PTHR43567:SF1">
    <property type="entry name" value="FLAVOREDOXIN"/>
    <property type="match status" value="1"/>
</dbReference>
<dbReference type="EMBL" id="DVLF01000079">
    <property type="protein sequence ID" value="HIT49882.1"/>
    <property type="molecule type" value="Genomic_DNA"/>
</dbReference>
<dbReference type="InterPro" id="IPR012349">
    <property type="entry name" value="Split_barrel_FMN-bd"/>
</dbReference>
<dbReference type="GO" id="GO:0016646">
    <property type="term" value="F:oxidoreductase activity, acting on the CH-NH group of donors, NAD or NADP as acceptor"/>
    <property type="evidence" value="ECO:0007669"/>
    <property type="project" value="UniProtKB-ARBA"/>
</dbReference>
<dbReference type="AlphaFoldDB" id="A0A9D1GQK1"/>
<reference evidence="5" key="1">
    <citation type="submission" date="2020-10" db="EMBL/GenBank/DDBJ databases">
        <authorList>
            <person name="Gilroy R."/>
        </authorList>
    </citation>
    <scope>NUCLEOTIDE SEQUENCE</scope>
    <source>
        <strain evidence="5">ChiW17-6978</strain>
    </source>
</reference>
<dbReference type="Pfam" id="PF01613">
    <property type="entry name" value="Flavin_Reduct"/>
    <property type="match status" value="1"/>
</dbReference>
<dbReference type="Proteomes" id="UP000886758">
    <property type="component" value="Unassembled WGS sequence"/>
</dbReference>
<evidence type="ECO:0000259" key="4">
    <source>
        <dbReference type="SMART" id="SM00903"/>
    </source>
</evidence>
<proteinExistence type="inferred from homology"/>
<evidence type="ECO:0000256" key="3">
    <source>
        <dbReference type="ARBA" id="ARBA00038054"/>
    </source>
</evidence>
<dbReference type="SMART" id="SM00903">
    <property type="entry name" value="Flavin_Reduct"/>
    <property type="match status" value="1"/>
</dbReference>